<protein>
    <submittedName>
        <fullName evidence="3">Uncharacterized protein</fullName>
    </submittedName>
</protein>
<proteinExistence type="predicted"/>
<dbReference type="OrthoDB" id="3944128at2759"/>
<feature type="signal peptide" evidence="2">
    <location>
        <begin position="1"/>
        <end position="19"/>
    </location>
</feature>
<gene>
    <name evidence="3" type="ORF">BS50DRAFT_624054</name>
</gene>
<feature type="region of interest" description="Disordered" evidence="1">
    <location>
        <begin position="419"/>
        <end position="453"/>
    </location>
</feature>
<feature type="chain" id="PRO_5015597441" evidence="2">
    <location>
        <begin position="20"/>
        <end position="737"/>
    </location>
</feature>
<evidence type="ECO:0000313" key="3">
    <source>
        <dbReference type="EMBL" id="PSN63278.1"/>
    </source>
</evidence>
<evidence type="ECO:0000256" key="2">
    <source>
        <dbReference type="SAM" id="SignalP"/>
    </source>
</evidence>
<organism evidence="3 4">
    <name type="scientific">Corynespora cassiicola Philippines</name>
    <dbReference type="NCBI Taxonomy" id="1448308"/>
    <lineage>
        <taxon>Eukaryota</taxon>
        <taxon>Fungi</taxon>
        <taxon>Dikarya</taxon>
        <taxon>Ascomycota</taxon>
        <taxon>Pezizomycotina</taxon>
        <taxon>Dothideomycetes</taxon>
        <taxon>Pleosporomycetidae</taxon>
        <taxon>Pleosporales</taxon>
        <taxon>Corynesporascaceae</taxon>
        <taxon>Corynespora</taxon>
    </lineage>
</organism>
<accession>A0A2T2NE17</accession>
<reference evidence="3 4" key="1">
    <citation type="journal article" date="2018" name="Front. Microbiol.">
        <title>Genome-Wide Analysis of Corynespora cassiicola Leaf Fall Disease Putative Effectors.</title>
        <authorList>
            <person name="Lopez D."/>
            <person name="Ribeiro S."/>
            <person name="Label P."/>
            <person name="Fumanal B."/>
            <person name="Venisse J.S."/>
            <person name="Kohler A."/>
            <person name="de Oliveira R.R."/>
            <person name="Labutti K."/>
            <person name="Lipzen A."/>
            <person name="Lail K."/>
            <person name="Bauer D."/>
            <person name="Ohm R.A."/>
            <person name="Barry K.W."/>
            <person name="Spatafora J."/>
            <person name="Grigoriev I.V."/>
            <person name="Martin F.M."/>
            <person name="Pujade-Renaud V."/>
        </authorList>
    </citation>
    <scope>NUCLEOTIDE SEQUENCE [LARGE SCALE GENOMIC DNA]</scope>
    <source>
        <strain evidence="3 4">Philippines</strain>
    </source>
</reference>
<evidence type="ECO:0000256" key="1">
    <source>
        <dbReference type="SAM" id="MobiDB-lite"/>
    </source>
</evidence>
<evidence type="ECO:0000313" key="4">
    <source>
        <dbReference type="Proteomes" id="UP000240883"/>
    </source>
</evidence>
<keyword evidence="2" id="KW-0732">Signal</keyword>
<dbReference type="Proteomes" id="UP000240883">
    <property type="component" value="Unassembled WGS sequence"/>
</dbReference>
<dbReference type="EMBL" id="KZ678140">
    <property type="protein sequence ID" value="PSN63278.1"/>
    <property type="molecule type" value="Genomic_DNA"/>
</dbReference>
<feature type="region of interest" description="Disordered" evidence="1">
    <location>
        <begin position="678"/>
        <end position="704"/>
    </location>
</feature>
<sequence>MFLILPRVAFSLWLPAVYGTPAQGANSTRINPEGTAANHAAANLSRSFSSAEFSISSLQTPTSATIDSVLSCDRQWSSYYSSSILAYKPITEQTFTKLVVSTEIFYSTTYTCSSMCGQVCYADLTTTDSAFFTVTNTRLETSTEWASYNGSQPSCTVPYGSCKSLWDEFSHSTSAWNSWYNNGWSPEAEPPWPKRPGCKYCEQSACYILARGKVNVFYWPEHTSVSRDMCTDLPLNGPDYYSSTYPNTSYIPITTGSSVVVDGTTFHEGNVYLSIPVASVTNNCGSTLGDIHSNILLTLASSDIQSGRQGSRGGDKWPINYADFNPPYPWSAYKGALPDCASAINREPGPWCTSSVVFQNNFHPIIWLPYSIQHIDPAWAGCTPIVGLVDPPIALSTVNFLSTDPALVPVATIPAQAADTPTPIATPTSKIENDGNADQSIEESKYHPSPSWGTMMNSGATTTGPRITIGPTILPVADNGAGLVIEPDVTITKGGLGVVIDGTTVYLGDKSITFDSPVGVSSSPIGRIGEDTELTVGAKEFKLDPAGNLVAVGSTLMRGDAPATILNDIVSVDAKGVIFMKLGFVEIQSISFEQLDNIGWIKFNGITLLTNANGEVILEDGSTLRIGGSAITTGGTVLSVGTAGIFISDSKGHVQTIISKAHDFDDSNKMSQRVGSEIARPFPDDDSSRTGFPVPEDDGTSRIAVSSDTGASTRVNLMYSQTICAFLGITVLFINAF</sequence>
<feature type="compositionally biased region" description="Low complexity" evidence="1">
    <location>
        <begin position="419"/>
        <end position="428"/>
    </location>
</feature>
<name>A0A2T2NE17_CORCC</name>
<dbReference type="AlphaFoldDB" id="A0A2T2NE17"/>
<keyword evidence="4" id="KW-1185">Reference proteome</keyword>